<evidence type="ECO:0000313" key="3">
    <source>
        <dbReference type="Proteomes" id="UP001295794"/>
    </source>
</evidence>
<evidence type="ECO:0000313" key="1">
    <source>
        <dbReference type="EMBL" id="CAK5266379.1"/>
    </source>
</evidence>
<keyword evidence="3" id="KW-1185">Reference proteome</keyword>
<gene>
    <name evidence="2" type="ORF">MYCIT1_LOCUS34588</name>
    <name evidence="1" type="ORF">MYCIT1_LOCUS8074</name>
</gene>
<reference evidence="1" key="1">
    <citation type="submission" date="2023-11" db="EMBL/GenBank/DDBJ databases">
        <authorList>
            <person name="De Vega J J."/>
            <person name="De Vega J J."/>
        </authorList>
    </citation>
    <scope>NUCLEOTIDE SEQUENCE</scope>
</reference>
<evidence type="ECO:0000313" key="2">
    <source>
        <dbReference type="EMBL" id="CAK5282655.1"/>
    </source>
</evidence>
<proteinExistence type="predicted"/>
<dbReference type="Proteomes" id="UP001295794">
    <property type="component" value="Unassembled WGS sequence"/>
</dbReference>
<dbReference type="AlphaFoldDB" id="A0AAD2JXX0"/>
<dbReference type="EMBL" id="CAVNYO010000109">
    <property type="protein sequence ID" value="CAK5266379.1"/>
    <property type="molecule type" value="Genomic_DNA"/>
</dbReference>
<accession>A0AAD2JXX0</accession>
<name>A0AAD2JXX0_9AGAR</name>
<dbReference type="EMBL" id="CAVNYO010000460">
    <property type="protein sequence ID" value="CAK5282655.1"/>
    <property type="molecule type" value="Genomic_DNA"/>
</dbReference>
<organism evidence="1 3">
    <name type="scientific">Mycena citricolor</name>
    <dbReference type="NCBI Taxonomy" id="2018698"/>
    <lineage>
        <taxon>Eukaryota</taxon>
        <taxon>Fungi</taxon>
        <taxon>Dikarya</taxon>
        <taxon>Basidiomycota</taxon>
        <taxon>Agaricomycotina</taxon>
        <taxon>Agaricomycetes</taxon>
        <taxon>Agaricomycetidae</taxon>
        <taxon>Agaricales</taxon>
        <taxon>Marasmiineae</taxon>
        <taxon>Mycenaceae</taxon>
        <taxon>Mycena</taxon>
    </lineage>
</organism>
<sequence length="425" mass="47147">MNQPGCQRDRKRDVPSVVSDGKGAAHWASWRSLALFVAGKLREDVSRPVSGRQLRRESPCRLSDGGFRDGYDAGAVDQLLTAGSEDSQFAHRELEAFRHELLLIWRSKAVSSVLDTRLIWGCSLTKPCQKQAVRGSRARAKSDWRRSSPVSFPLWIGRGDATSPLLLPRPGKPVPLSRTSRKICVSKVKGVESKGAASKVGSTWSARATVWLARSEMTSKGLKLPASAKRAKILSTESEGSCGRADECLWWTAHGREMYRNEPIYGRSHGILPSGQELEPGRTLRSNERLSRSCFLHTGQFETATAPANWMRSPAETLWRARIGSRLFTLSSIPLFASKLGSICPKIDNEHAAVGSASAVGGQHTNPRQTRMFEQTRMSKNKSMRTEGETESLVRIFTAEVLENVRLEILCDLELQRISFSWRSG</sequence>
<comment type="caution">
    <text evidence="1">The sequence shown here is derived from an EMBL/GenBank/DDBJ whole genome shotgun (WGS) entry which is preliminary data.</text>
</comment>
<protein>
    <submittedName>
        <fullName evidence="1">Uncharacterized protein</fullName>
    </submittedName>
</protein>